<accession>A0A5N6NJ36</accession>
<dbReference type="EMBL" id="SZYD01000011">
    <property type="protein sequence ID" value="KAD4888669.1"/>
    <property type="molecule type" value="Genomic_DNA"/>
</dbReference>
<name>A0A5N6NJ36_9ASTR</name>
<evidence type="ECO:0000256" key="1">
    <source>
        <dbReference type="SAM" id="Phobius"/>
    </source>
</evidence>
<gene>
    <name evidence="2" type="ORF">E3N88_20742</name>
</gene>
<evidence type="ECO:0000313" key="2">
    <source>
        <dbReference type="EMBL" id="KAD4888669.1"/>
    </source>
</evidence>
<feature type="transmembrane region" description="Helical" evidence="1">
    <location>
        <begin position="36"/>
        <end position="54"/>
    </location>
</feature>
<organism evidence="2 3">
    <name type="scientific">Mikania micrantha</name>
    <name type="common">bitter vine</name>
    <dbReference type="NCBI Taxonomy" id="192012"/>
    <lineage>
        <taxon>Eukaryota</taxon>
        <taxon>Viridiplantae</taxon>
        <taxon>Streptophyta</taxon>
        <taxon>Embryophyta</taxon>
        <taxon>Tracheophyta</taxon>
        <taxon>Spermatophyta</taxon>
        <taxon>Magnoliopsida</taxon>
        <taxon>eudicotyledons</taxon>
        <taxon>Gunneridae</taxon>
        <taxon>Pentapetalae</taxon>
        <taxon>asterids</taxon>
        <taxon>campanulids</taxon>
        <taxon>Asterales</taxon>
        <taxon>Asteraceae</taxon>
        <taxon>Asteroideae</taxon>
        <taxon>Heliantheae alliance</taxon>
        <taxon>Eupatorieae</taxon>
        <taxon>Mikania</taxon>
    </lineage>
</organism>
<evidence type="ECO:0000313" key="3">
    <source>
        <dbReference type="Proteomes" id="UP000326396"/>
    </source>
</evidence>
<proteinExistence type="predicted"/>
<dbReference type="AlphaFoldDB" id="A0A5N6NJ36"/>
<feature type="transmembrane region" description="Helical" evidence="1">
    <location>
        <begin position="143"/>
        <end position="164"/>
    </location>
</feature>
<protein>
    <submittedName>
        <fullName evidence="2">Uncharacterized protein</fullName>
    </submittedName>
</protein>
<comment type="caution">
    <text evidence="2">The sequence shown here is derived from an EMBL/GenBank/DDBJ whole genome shotgun (WGS) entry which is preliminary data.</text>
</comment>
<keyword evidence="1" id="KW-1133">Transmembrane helix</keyword>
<keyword evidence="1" id="KW-0472">Membrane</keyword>
<reference evidence="2 3" key="1">
    <citation type="submission" date="2019-05" db="EMBL/GenBank/DDBJ databases">
        <title>Mikania micrantha, genome provides insights into the molecular mechanism of rapid growth.</title>
        <authorList>
            <person name="Liu B."/>
        </authorList>
    </citation>
    <scope>NUCLEOTIDE SEQUENCE [LARGE SCALE GENOMIC DNA]</scope>
    <source>
        <strain evidence="2">NLD-2019</strain>
        <tissue evidence="2">Leaf</tissue>
    </source>
</reference>
<sequence length="318" mass="35408">MCRSEGEWNRYVGWDTDLGWDLKVRPWGKGWPGDRWTGYGHTGIMVWVIFVSTWWEMFCYADRLKVLFTVGVGGSCCGYQIIIDGPHPPFCWGNESCNGVHCMNSYFLLDVKLLFQVWDAVTIACKLRIAYNRGGFGCAGGGLYSCPVKLMCVLVIFFYGLGWMQGSVPSQPEACWRHLPGCYVSLCCGVTGTVLVRGALWPVIYGCFVACYGSDHVVDLCPAILHLANPPTGADLILSRLLMCESRCAADMGHINIRESLQWGLRHAARFNWAECWLMGVVWIGSFDGIGIGCPWRPCASPMDLGACLLFWVYKDGS</sequence>
<feature type="transmembrane region" description="Helical" evidence="1">
    <location>
        <begin position="66"/>
        <end position="83"/>
    </location>
</feature>
<dbReference type="Proteomes" id="UP000326396">
    <property type="component" value="Linkage Group LG19"/>
</dbReference>
<keyword evidence="3" id="KW-1185">Reference proteome</keyword>
<keyword evidence="1" id="KW-0812">Transmembrane</keyword>